<dbReference type="EMBL" id="VEVO01000028">
    <property type="protein sequence ID" value="KAF0022415.1"/>
    <property type="molecule type" value="Genomic_DNA"/>
</dbReference>
<proteinExistence type="predicted"/>
<evidence type="ECO:0000313" key="1">
    <source>
        <dbReference type="EMBL" id="KAF0022415.1"/>
    </source>
</evidence>
<dbReference type="AlphaFoldDB" id="A0A6A4RQH5"/>
<protein>
    <submittedName>
        <fullName evidence="1">Uncharacterized protein</fullName>
    </submittedName>
</protein>
<evidence type="ECO:0000313" key="2">
    <source>
        <dbReference type="Proteomes" id="UP000438429"/>
    </source>
</evidence>
<reference evidence="1 2" key="1">
    <citation type="submission" date="2019-06" db="EMBL/GenBank/DDBJ databases">
        <title>Draft genomes of female and male turbot (Scophthalmus maximus).</title>
        <authorList>
            <person name="Xu H."/>
            <person name="Xu X.-W."/>
            <person name="Shao C."/>
            <person name="Chen S."/>
        </authorList>
    </citation>
    <scope>NUCLEOTIDE SEQUENCE [LARGE SCALE GENOMIC DNA]</scope>
    <source>
        <strain evidence="1">Ysfricsl-2016a</strain>
        <tissue evidence="1">Blood</tissue>
    </source>
</reference>
<sequence>MANCRSTAPEIRCCVRPSARERAGLPFPAFSSGGTFGKTQIKQLCQQFTCNVTRDLTWSMKDLERQDRSCSRSGIISTSSRRTMSPLNSCRSWEILFAKEEVDQLFHKAKNIPTLIFCVFNLFLQVESFAVPLVEEPDVNHGEDDDGLVEIKSRNTVLKYSDCNQHSAKSVWFAFTPPTQYHSQRVKNRTFGVSYCRKKSPLACQLP</sequence>
<dbReference type="Proteomes" id="UP000438429">
    <property type="component" value="Unassembled WGS sequence"/>
</dbReference>
<accession>A0A6A4RQH5</accession>
<comment type="caution">
    <text evidence="1">The sequence shown here is derived from an EMBL/GenBank/DDBJ whole genome shotgun (WGS) entry which is preliminary data.</text>
</comment>
<name>A0A6A4RQH5_SCOMX</name>
<organism evidence="1 2">
    <name type="scientific">Scophthalmus maximus</name>
    <name type="common">Turbot</name>
    <name type="synonym">Psetta maxima</name>
    <dbReference type="NCBI Taxonomy" id="52904"/>
    <lineage>
        <taxon>Eukaryota</taxon>
        <taxon>Metazoa</taxon>
        <taxon>Chordata</taxon>
        <taxon>Craniata</taxon>
        <taxon>Vertebrata</taxon>
        <taxon>Euteleostomi</taxon>
        <taxon>Actinopterygii</taxon>
        <taxon>Neopterygii</taxon>
        <taxon>Teleostei</taxon>
        <taxon>Neoteleostei</taxon>
        <taxon>Acanthomorphata</taxon>
        <taxon>Carangaria</taxon>
        <taxon>Pleuronectiformes</taxon>
        <taxon>Pleuronectoidei</taxon>
        <taxon>Scophthalmidae</taxon>
        <taxon>Scophthalmus</taxon>
    </lineage>
</organism>
<gene>
    <name evidence="1" type="ORF">F2P81_025327</name>
</gene>